<keyword evidence="1" id="KW-0808">Transferase</keyword>
<dbReference type="InterPro" id="IPR002372">
    <property type="entry name" value="PQQ_rpt_dom"/>
</dbReference>
<dbReference type="Proteomes" id="UP000184111">
    <property type="component" value="Unassembled WGS sequence"/>
</dbReference>
<keyword evidence="3 8" id="KW-0418">Kinase</keyword>
<keyword evidence="6" id="KW-0812">Transmembrane</keyword>
<gene>
    <name evidence="8" type="ORF">SAMN05216499_11935</name>
</gene>
<organism evidence="8 9">
    <name type="scientific">Actinacidiphila paucisporea</name>
    <dbReference type="NCBI Taxonomy" id="310782"/>
    <lineage>
        <taxon>Bacteria</taxon>
        <taxon>Bacillati</taxon>
        <taxon>Actinomycetota</taxon>
        <taxon>Actinomycetes</taxon>
        <taxon>Kitasatosporales</taxon>
        <taxon>Streptomycetaceae</taxon>
        <taxon>Actinacidiphila</taxon>
    </lineage>
</organism>
<keyword evidence="9" id="KW-1185">Reference proteome</keyword>
<keyword evidence="6" id="KW-0472">Membrane</keyword>
<name>A0A1M7NLF2_9ACTN</name>
<evidence type="ECO:0000256" key="1">
    <source>
        <dbReference type="ARBA" id="ARBA00022679"/>
    </source>
</evidence>
<dbReference type="PROSITE" id="PS00108">
    <property type="entry name" value="PROTEIN_KINASE_ST"/>
    <property type="match status" value="1"/>
</dbReference>
<dbReference type="GO" id="GO:0005524">
    <property type="term" value="F:ATP binding"/>
    <property type="evidence" value="ECO:0007669"/>
    <property type="project" value="UniProtKB-UniRule"/>
</dbReference>
<dbReference type="Pfam" id="PF13360">
    <property type="entry name" value="PQQ_2"/>
    <property type="match status" value="2"/>
</dbReference>
<dbReference type="Pfam" id="PF00069">
    <property type="entry name" value="Pkinase"/>
    <property type="match status" value="1"/>
</dbReference>
<sequence>MDRDDNVLAIGPYKVERKLGSGGMGVVYLATSPTGRRVAVKVVRERYAADPVFRLRFAREVAAARTVSGAFTAPVVDADTTGPTPWMATLFIPGPTLADHVAARGPLDLDALLRLAAGLIEALRDIHRVGLIHRDLKPSNVLMTDDGPRVIDFGITRAIDADTLTKTGDVIGTPLYMAPEQFRTPKGVDQAADIFALGAVLTFASTGRGPFDGENSYAVAWNVVHEPPTLDGVPSVLIDIVESCLAKDSAQRPNPEDLLAHLSDRSPLSVTRGVRGAWRRRLGALSLIATVTVVVLLAATGVWFLGHKGNGHTGASVKPQTTTPRATRPAIAGPLHEGEAALRPKGWALWETYDSLGGDNQANECAWVRPYIICDLISGSVVAYDSRSGKVAWTAAVGKFESLDFEEAPEGDSFFTVQDGSRSAPDESVLTVRDSVTGRARWHTSVSFVVDTFMNHGLIVAAIGKLGSSELSKVVAWDTKTGAQRWTHSFGNLSVNALKPAGDRIIASGDHGADSPFDMAGLDLSTGRQRWVHSRGKENPSYIGATPNLAVFPIYRPDSAIVVAVDLVDPATGQAKRITLGEPATESMTLDGTSLYSVRSDGLIRAYNLTTGSVRWTVDMGAESDGILLVSDQRVYAQTLTSEIDCRDADTGHELWRSAPRRDPNMSLTESLPHFRPVVTKGVVYALSARNSVFAIEPPDVPAAPDRSTQKG</sequence>
<dbReference type="PROSITE" id="PS00107">
    <property type="entry name" value="PROTEIN_KINASE_ATP"/>
    <property type="match status" value="1"/>
</dbReference>
<evidence type="ECO:0000313" key="9">
    <source>
        <dbReference type="Proteomes" id="UP000184111"/>
    </source>
</evidence>
<dbReference type="InterPro" id="IPR011047">
    <property type="entry name" value="Quinoprotein_ADH-like_sf"/>
</dbReference>
<evidence type="ECO:0000259" key="7">
    <source>
        <dbReference type="PROSITE" id="PS50011"/>
    </source>
</evidence>
<accession>A0A1M7NLF2</accession>
<dbReference type="InterPro" id="IPR000719">
    <property type="entry name" value="Prot_kinase_dom"/>
</dbReference>
<dbReference type="PANTHER" id="PTHR43289:SF34">
    <property type="entry name" value="SERINE_THREONINE-PROTEIN KINASE YBDM-RELATED"/>
    <property type="match status" value="1"/>
</dbReference>
<keyword evidence="8" id="KW-0723">Serine/threonine-protein kinase</keyword>
<dbReference type="InterPro" id="IPR008271">
    <property type="entry name" value="Ser/Thr_kinase_AS"/>
</dbReference>
<protein>
    <submittedName>
        <fullName evidence="8">Serine/threonine protein kinase</fullName>
    </submittedName>
</protein>
<dbReference type="Gene3D" id="2.130.10.10">
    <property type="entry name" value="YVTN repeat-like/Quinoprotein amine dehydrogenase"/>
    <property type="match status" value="2"/>
</dbReference>
<dbReference type="CDD" id="cd14014">
    <property type="entry name" value="STKc_PknB_like"/>
    <property type="match status" value="1"/>
</dbReference>
<dbReference type="Gene3D" id="3.30.200.20">
    <property type="entry name" value="Phosphorylase Kinase, domain 1"/>
    <property type="match status" value="1"/>
</dbReference>
<evidence type="ECO:0000256" key="2">
    <source>
        <dbReference type="ARBA" id="ARBA00022741"/>
    </source>
</evidence>
<keyword evidence="4 5" id="KW-0067">ATP-binding</keyword>
<dbReference type="SMART" id="SM00220">
    <property type="entry name" value="S_TKc"/>
    <property type="match status" value="1"/>
</dbReference>
<feature type="domain" description="Protein kinase" evidence="7">
    <location>
        <begin position="13"/>
        <end position="264"/>
    </location>
</feature>
<dbReference type="GO" id="GO:0004674">
    <property type="term" value="F:protein serine/threonine kinase activity"/>
    <property type="evidence" value="ECO:0007669"/>
    <property type="project" value="UniProtKB-KW"/>
</dbReference>
<evidence type="ECO:0000256" key="3">
    <source>
        <dbReference type="ARBA" id="ARBA00022777"/>
    </source>
</evidence>
<dbReference type="STRING" id="310782.SAMN05216499_11935"/>
<keyword evidence="2 5" id="KW-0547">Nucleotide-binding</keyword>
<dbReference type="InterPro" id="IPR017441">
    <property type="entry name" value="Protein_kinase_ATP_BS"/>
</dbReference>
<evidence type="ECO:0000256" key="4">
    <source>
        <dbReference type="ARBA" id="ARBA00022840"/>
    </source>
</evidence>
<dbReference type="PANTHER" id="PTHR43289">
    <property type="entry name" value="MITOGEN-ACTIVATED PROTEIN KINASE KINASE KINASE 20-RELATED"/>
    <property type="match status" value="1"/>
</dbReference>
<dbReference type="SUPFAM" id="SSF50998">
    <property type="entry name" value="Quinoprotein alcohol dehydrogenase-like"/>
    <property type="match status" value="1"/>
</dbReference>
<feature type="transmembrane region" description="Helical" evidence="6">
    <location>
        <begin position="282"/>
        <end position="306"/>
    </location>
</feature>
<dbReference type="PROSITE" id="PS50011">
    <property type="entry name" value="PROTEIN_KINASE_DOM"/>
    <property type="match status" value="1"/>
</dbReference>
<dbReference type="AlphaFoldDB" id="A0A1M7NLF2"/>
<proteinExistence type="predicted"/>
<dbReference type="SUPFAM" id="SSF56112">
    <property type="entry name" value="Protein kinase-like (PK-like)"/>
    <property type="match status" value="1"/>
</dbReference>
<evidence type="ECO:0000256" key="6">
    <source>
        <dbReference type="SAM" id="Phobius"/>
    </source>
</evidence>
<dbReference type="EMBL" id="FRBI01000019">
    <property type="protein sequence ID" value="SHN04686.1"/>
    <property type="molecule type" value="Genomic_DNA"/>
</dbReference>
<evidence type="ECO:0000256" key="5">
    <source>
        <dbReference type="PROSITE-ProRule" id="PRU10141"/>
    </source>
</evidence>
<dbReference type="RefSeq" id="WP_073501193.1">
    <property type="nucleotide sequence ID" value="NZ_FRBI01000019.1"/>
</dbReference>
<dbReference type="OrthoDB" id="9762169at2"/>
<keyword evidence="6" id="KW-1133">Transmembrane helix</keyword>
<dbReference type="InterPro" id="IPR015943">
    <property type="entry name" value="WD40/YVTN_repeat-like_dom_sf"/>
</dbReference>
<reference evidence="8 9" key="1">
    <citation type="submission" date="2016-11" db="EMBL/GenBank/DDBJ databases">
        <authorList>
            <person name="Jaros S."/>
            <person name="Januszkiewicz K."/>
            <person name="Wedrychowicz H."/>
        </authorList>
    </citation>
    <scope>NUCLEOTIDE SEQUENCE [LARGE SCALE GENOMIC DNA]</scope>
    <source>
        <strain evidence="8 9">CGMCC 4.2025</strain>
    </source>
</reference>
<dbReference type="Gene3D" id="1.10.510.10">
    <property type="entry name" value="Transferase(Phosphotransferase) domain 1"/>
    <property type="match status" value="1"/>
</dbReference>
<evidence type="ECO:0000313" key="8">
    <source>
        <dbReference type="EMBL" id="SHN04686.1"/>
    </source>
</evidence>
<feature type="binding site" evidence="5">
    <location>
        <position position="41"/>
    </location>
    <ligand>
        <name>ATP</name>
        <dbReference type="ChEBI" id="CHEBI:30616"/>
    </ligand>
</feature>
<dbReference type="InterPro" id="IPR011009">
    <property type="entry name" value="Kinase-like_dom_sf"/>
</dbReference>